<organism evidence="8 9">
    <name type="scientific">Leekyejoonella antrihumi</name>
    <dbReference type="NCBI Taxonomy" id="1660198"/>
    <lineage>
        <taxon>Bacteria</taxon>
        <taxon>Bacillati</taxon>
        <taxon>Actinomycetota</taxon>
        <taxon>Actinomycetes</taxon>
        <taxon>Micrococcales</taxon>
        <taxon>Dermacoccaceae</taxon>
        <taxon>Leekyejoonella</taxon>
    </lineage>
</organism>
<name>A0A563E2W3_9MICO</name>
<sequence>MVGQSRHPPTTRIHRVRRIPLRLLSVGVALPALLLAGCGSSSSASKSSSSSSPSSSTAATPKTVAASAVTPMSDISVNTAKPKAPAIKLAKQPFQVNKTTVKTLTKGTGRQVTTKDIAYVDYVAVNGKNGKQLVNSFSAKEVPVPLADKGQFPGLVTALKGATIGSTMEVAIPPADGFGGAGNKQLGITNADTLVFYMKVEDARAPLTQASGTKVAPKAGLPTVSVPNGEGKAASITIPKGKKAPTSLIAQDLITGNGRKVTKGDTITVSYTGVIWKTGKVFDSTAKEGGKPATFAIGVGQVIPGWDTGLVGKTVGSRVLLVIPPKEGYGKNTPSGGPIQTTDTLVFSVDILAIGETAPTAAAG</sequence>
<evidence type="ECO:0000256" key="2">
    <source>
        <dbReference type="ARBA" id="ARBA00006577"/>
    </source>
</evidence>
<evidence type="ECO:0000313" key="8">
    <source>
        <dbReference type="EMBL" id="TWP36866.1"/>
    </source>
</evidence>
<evidence type="ECO:0000313" key="9">
    <source>
        <dbReference type="Proteomes" id="UP000320244"/>
    </source>
</evidence>
<comment type="catalytic activity">
    <reaction evidence="1 6">
        <text>[protein]-peptidylproline (omega=180) = [protein]-peptidylproline (omega=0)</text>
        <dbReference type="Rhea" id="RHEA:16237"/>
        <dbReference type="Rhea" id="RHEA-COMP:10747"/>
        <dbReference type="Rhea" id="RHEA-COMP:10748"/>
        <dbReference type="ChEBI" id="CHEBI:83833"/>
        <dbReference type="ChEBI" id="CHEBI:83834"/>
        <dbReference type="EC" id="5.2.1.8"/>
    </reaction>
</comment>
<dbReference type="Pfam" id="PF00254">
    <property type="entry name" value="FKBP_C"/>
    <property type="match status" value="2"/>
</dbReference>
<proteinExistence type="inferred from homology"/>
<evidence type="ECO:0000256" key="1">
    <source>
        <dbReference type="ARBA" id="ARBA00000971"/>
    </source>
</evidence>
<dbReference type="GO" id="GO:0003755">
    <property type="term" value="F:peptidyl-prolyl cis-trans isomerase activity"/>
    <property type="evidence" value="ECO:0007669"/>
    <property type="project" value="UniProtKB-KW"/>
</dbReference>
<gene>
    <name evidence="8" type="ORF">FGL98_08940</name>
</gene>
<dbReference type="Gene3D" id="3.10.50.40">
    <property type="match status" value="2"/>
</dbReference>
<evidence type="ECO:0000256" key="5">
    <source>
        <dbReference type="ARBA" id="ARBA00023235"/>
    </source>
</evidence>
<evidence type="ECO:0000259" key="7">
    <source>
        <dbReference type="PROSITE" id="PS50059"/>
    </source>
</evidence>
<evidence type="ECO:0000256" key="3">
    <source>
        <dbReference type="ARBA" id="ARBA00013194"/>
    </source>
</evidence>
<keyword evidence="4 6" id="KW-0697">Rotamase</keyword>
<dbReference type="Proteomes" id="UP000320244">
    <property type="component" value="Unassembled WGS sequence"/>
</dbReference>
<comment type="caution">
    <text evidence="8">The sequence shown here is derived from an EMBL/GenBank/DDBJ whole genome shotgun (WGS) entry which is preliminary data.</text>
</comment>
<evidence type="ECO:0000256" key="6">
    <source>
        <dbReference type="PROSITE-ProRule" id="PRU00277"/>
    </source>
</evidence>
<dbReference type="EC" id="5.2.1.8" evidence="3 6"/>
<dbReference type="AlphaFoldDB" id="A0A563E2W3"/>
<keyword evidence="5 6" id="KW-0413">Isomerase</keyword>
<feature type="domain" description="PPIase FKBP-type" evidence="7">
    <location>
        <begin position="115"/>
        <end position="204"/>
    </location>
</feature>
<dbReference type="OrthoDB" id="25996at2"/>
<accession>A0A563E2W3</accession>
<dbReference type="SUPFAM" id="SSF54534">
    <property type="entry name" value="FKBP-like"/>
    <property type="match status" value="2"/>
</dbReference>
<dbReference type="InterPro" id="IPR046357">
    <property type="entry name" value="PPIase_dom_sf"/>
</dbReference>
<comment type="similarity">
    <text evidence="2">Belongs to the FKBP-type PPIase family.</text>
</comment>
<dbReference type="PANTHER" id="PTHR43811">
    <property type="entry name" value="FKBP-TYPE PEPTIDYL-PROLYL CIS-TRANS ISOMERASE FKPA"/>
    <property type="match status" value="1"/>
</dbReference>
<dbReference type="PANTHER" id="PTHR43811:SF19">
    <property type="entry name" value="39 KDA FK506-BINDING NUCLEAR PROTEIN"/>
    <property type="match status" value="1"/>
</dbReference>
<evidence type="ECO:0000256" key="4">
    <source>
        <dbReference type="ARBA" id="ARBA00023110"/>
    </source>
</evidence>
<reference evidence="8 9" key="2">
    <citation type="submission" date="2019-08" db="EMBL/GenBank/DDBJ databases">
        <title>Jejuicoccus antrihumi gen. nov., sp. nov., a new member of the family Dermacoccaceae isolated from a cave.</title>
        <authorList>
            <person name="Schumann P."/>
            <person name="Kim I.S."/>
        </authorList>
    </citation>
    <scope>NUCLEOTIDE SEQUENCE [LARGE SCALE GENOMIC DNA]</scope>
    <source>
        <strain evidence="8 9">C5-26</strain>
    </source>
</reference>
<feature type="domain" description="PPIase FKBP-type" evidence="7">
    <location>
        <begin position="264"/>
        <end position="355"/>
    </location>
</feature>
<keyword evidence="9" id="KW-1185">Reference proteome</keyword>
<reference evidence="8 9" key="1">
    <citation type="submission" date="2019-05" db="EMBL/GenBank/DDBJ databases">
        <authorList>
            <person name="Lee S.D."/>
        </authorList>
    </citation>
    <scope>NUCLEOTIDE SEQUENCE [LARGE SCALE GENOMIC DNA]</scope>
    <source>
        <strain evidence="8 9">C5-26</strain>
    </source>
</reference>
<dbReference type="InterPro" id="IPR001179">
    <property type="entry name" value="PPIase_FKBP_dom"/>
</dbReference>
<protein>
    <recommendedName>
        <fullName evidence="3 6">peptidylprolyl isomerase</fullName>
        <ecNumber evidence="3 6">5.2.1.8</ecNumber>
    </recommendedName>
</protein>
<dbReference type="EMBL" id="VCQV01000009">
    <property type="protein sequence ID" value="TWP36866.1"/>
    <property type="molecule type" value="Genomic_DNA"/>
</dbReference>
<dbReference type="PROSITE" id="PS50059">
    <property type="entry name" value="FKBP_PPIASE"/>
    <property type="match status" value="2"/>
</dbReference>